<dbReference type="GO" id="GO:0005886">
    <property type="term" value="C:plasma membrane"/>
    <property type="evidence" value="ECO:0007669"/>
    <property type="project" value="TreeGrafter"/>
</dbReference>
<dbReference type="PANTHER" id="PTHR10502:SF102">
    <property type="entry name" value="ANNEXIN B11"/>
    <property type="match status" value="1"/>
</dbReference>
<name>A0A5N5TME7_9CRUS</name>
<dbReference type="OrthoDB" id="37886at2759"/>
<keyword evidence="5" id="KW-1185">Reference proteome</keyword>
<keyword evidence="2" id="KW-0677">Repeat</keyword>
<evidence type="ECO:0000256" key="2">
    <source>
        <dbReference type="ARBA" id="ARBA00022737"/>
    </source>
</evidence>
<evidence type="ECO:0000256" key="1">
    <source>
        <dbReference type="ARBA" id="ARBA00007831"/>
    </source>
</evidence>
<dbReference type="Gene3D" id="1.10.220.10">
    <property type="entry name" value="Annexin"/>
    <property type="match status" value="2"/>
</dbReference>
<dbReference type="Proteomes" id="UP000326759">
    <property type="component" value="Unassembled WGS sequence"/>
</dbReference>
<evidence type="ECO:0000313" key="4">
    <source>
        <dbReference type="EMBL" id="KAB7507281.1"/>
    </source>
</evidence>
<proteinExistence type="inferred from homology"/>
<dbReference type="SUPFAM" id="SSF47874">
    <property type="entry name" value="Annexin"/>
    <property type="match status" value="1"/>
</dbReference>
<dbReference type="GO" id="GO:0005544">
    <property type="term" value="F:calcium-dependent phospholipid binding"/>
    <property type="evidence" value="ECO:0007669"/>
    <property type="project" value="InterPro"/>
</dbReference>
<protein>
    <submittedName>
        <fullName evidence="4">Annexin A13</fullName>
    </submittedName>
</protein>
<dbReference type="GO" id="GO:0001786">
    <property type="term" value="F:phosphatidylserine binding"/>
    <property type="evidence" value="ECO:0007669"/>
    <property type="project" value="TreeGrafter"/>
</dbReference>
<dbReference type="AlphaFoldDB" id="A0A5N5TME7"/>
<dbReference type="EMBL" id="SEYY01000428">
    <property type="protein sequence ID" value="KAB7507281.1"/>
    <property type="molecule type" value="Genomic_DNA"/>
</dbReference>
<dbReference type="InterPro" id="IPR037104">
    <property type="entry name" value="Annexin_sf"/>
</dbReference>
<evidence type="ECO:0000313" key="5">
    <source>
        <dbReference type="Proteomes" id="UP000326759"/>
    </source>
</evidence>
<sequence length="117" mass="13707">MWMRMWIINTRLSYWHHFLSRRSIKVEYQKLYGRPLEKDLRGDTSGDFCRLMVSMASASRDETGCDPSLAPKLAKSLYAAGAKKMGTDEVEYNRIMSTYSYCLLRQVFQEYVKVSEI</sequence>
<dbReference type="SMART" id="SM00335">
    <property type="entry name" value="ANX"/>
    <property type="match status" value="1"/>
</dbReference>
<keyword evidence="3" id="KW-0041">Annexin</keyword>
<dbReference type="InterPro" id="IPR018502">
    <property type="entry name" value="Annexin_repeat"/>
</dbReference>
<comment type="similarity">
    <text evidence="1">Belongs to the annexin family.</text>
</comment>
<evidence type="ECO:0000256" key="3">
    <source>
        <dbReference type="ARBA" id="ARBA00023216"/>
    </source>
</evidence>
<dbReference type="PANTHER" id="PTHR10502">
    <property type="entry name" value="ANNEXIN"/>
    <property type="match status" value="1"/>
</dbReference>
<organism evidence="4 5">
    <name type="scientific">Armadillidium nasatum</name>
    <dbReference type="NCBI Taxonomy" id="96803"/>
    <lineage>
        <taxon>Eukaryota</taxon>
        <taxon>Metazoa</taxon>
        <taxon>Ecdysozoa</taxon>
        <taxon>Arthropoda</taxon>
        <taxon>Crustacea</taxon>
        <taxon>Multicrustacea</taxon>
        <taxon>Malacostraca</taxon>
        <taxon>Eumalacostraca</taxon>
        <taxon>Peracarida</taxon>
        <taxon>Isopoda</taxon>
        <taxon>Oniscidea</taxon>
        <taxon>Crinocheta</taxon>
        <taxon>Armadillidiidae</taxon>
        <taxon>Armadillidium</taxon>
    </lineage>
</organism>
<dbReference type="GO" id="GO:0012506">
    <property type="term" value="C:vesicle membrane"/>
    <property type="evidence" value="ECO:0007669"/>
    <property type="project" value="TreeGrafter"/>
</dbReference>
<comment type="caution">
    <text evidence="4">The sequence shown here is derived from an EMBL/GenBank/DDBJ whole genome shotgun (WGS) entry which is preliminary data.</text>
</comment>
<gene>
    <name evidence="4" type="primary">Anxa13</name>
    <name evidence="4" type="ORF">Anas_03732</name>
</gene>
<reference evidence="4 5" key="1">
    <citation type="journal article" date="2019" name="PLoS Biol.">
        <title>Sex chromosomes control vertical transmission of feminizing Wolbachia symbionts in an isopod.</title>
        <authorList>
            <person name="Becking T."/>
            <person name="Chebbi M.A."/>
            <person name="Giraud I."/>
            <person name="Moumen B."/>
            <person name="Laverre T."/>
            <person name="Caubet Y."/>
            <person name="Peccoud J."/>
            <person name="Gilbert C."/>
            <person name="Cordaux R."/>
        </authorList>
    </citation>
    <scope>NUCLEOTIDE SEQUENCE [LARGE SCALE GENOMIC DNA]</scope>
    <source>
        <strain evidence="4">ANa2</strain>
        <tissue evidence="4">Whole body excluding digestive tract and cuticle</tissue>
    </source>
</reference>
<accession>A0A5N5TME7</accession>
<dbReference type="GO" id="GO:0005737">
    <property type="term" value="C:cytoplasm"/>
    <property type="evidence" value="ECO:0007669"/>
    <property type="project" value="TreeGrafter"/>
</dbReference>
<dbReference type="GO" id="GO:0005509">
    <property type="term" value="F:calcium ion binding"/>
    <property type="evidence" value="ECO:0007669"/>
    <property type="project" value="InterPro"/>
</dbReference>
<dbReference type="Pfam" id="PF00191">
    <property type="entry name" value="Annexin"/>
    <property type="match status" value="2"/>
</dbReference>
<dbReference type="PROSITE" id="PS51897">
    <property type="entry name" value="ANNEXIN_2"/>
    <property type="match status" value="2"/>
</dbReference>
<dbReference type="GO" id="GO:0005634">
    <property type="term" value="C:nucleus"/>
    <property type="evidence" value="ECO:0007669"/>
    <property type="project" value="TreeGrafter"/>
</dbReference>